<keyword evidence="7" id="KW-0642">Proline metabolism</keyword>
<dbReference type="RefSeq" id="WP_097233440.1">
    <property type="nucleotide sequence ID" value="NZ_OCNE01000022.1"/>
</dbReference>
<dbReference type="PANTHER" id="PTHR13914">
    <property type="entry name" value="PROLINE OXIDASE"/>
    <property type="match status" value="1"/>
</dbReference>
<feature type="binding site" evidence="10">
    <location>
        <position position="163"/>
    </location>
    <ligand>
        <name>FAD</name>
        <dbReference type="ChEBI" id="CHEBI:57692"/>
    </ligand>
</feature>
<dbReference type="InterPro" id="IPR029041">
    <property type="entry name" value="FAD-linked_oxidoreductase-like"/>
</dbReference>
<feature type="binding site" evidence="10">
    <location>
        <begin position="187"/>
        <end position="189"/>
    </location>
    <ligand>
        <name>FAD</name>
        <dbReference type="ChEBI" id="CHEBI:57692"/>
    </ligand>
</feature>
<evidence type="ECO:0000256" key="6">
    <source>
        <dbReference type="ARBA" id="ARBA00023002"/>
    </source>
</evidence>
<evidence type="ECO:0000256" key="4">
    <source>
        <dbReference type="ARBA" id="ARBA00022741"/>
    </source>
</evidence>
<keyword evidence="13" id="KW-1185">Reference proteome</keyword>
<feature type="binding site" evidence="9">
    <location>
        <position position="289"/>
    </location>
    <ligand>
        <name>substrate</name>
    </ligand>
</feature>
<evidence type="ECO:0000256" key="1">
    <source>
        <dbReference type="ARBA" id="ARBA00004739"/>
    </source>
</evidence>
<evidence type="ECO:0000256" key="5">
    <source>
        <dbReference type="ARBA" id="ARBA00022827"/>
    </source>
</evidence>
<dbReference type="GO" id="GO:0000166">
    <property type="term" value="F:nucleotide binding"/>
    <property type="evidence" value="ECO:0007669"/>
    <property type="project" value="UniProtKB-KW"/>
</dbReference>
<evidence type="ECO:0000256" key="3">
    <source>
        <dbReference type="ARBA" id="ARBA00022630"/>
    </source>
</evidence>
<dbReference type="UniPathway" id="UPA00261">
    <property type="reaction ID" value="UER00373"/>
</dbReference>
<dbReference type="PIRSF" id="PIRSF000196">
    <property type="entry name" value="Pro_dehydrog"/>
    <property type="match status" value="1"/>
</dbReference>
<evidence type="ECO:0000313" key="13">
    <source>
        <dbReference type="Proteomes" id="UP000219072"/>
    </source>
</evidence>
<keyword evidence="5 10" id="KW-0274">FAD</keyword>
<feature type="binding site" evidence="10">
    <location>
        <begin position="226"/>
        <end position="227"/>
    </location>
    <ligand>
        <name>FAD</name>
        <dbReference type="ChEBI" id="CHEBI:57692"/>
    </ligand>
</feature>
<dbReference type="Pfam" id="PF01619">
    <property type="entry name" value="Pro_dh"/>
    <property type="match status" value="1"/>
</dbReference>
<dbReference type="OrthoDB" id="9773461at2"/>
<dbReference type="GO" id="GO:0004657">
    <property type="term" value="F:proline dehydrogenase activity"/>
    <property type="evidence" value="ECO:0007669"/>
    <property type="project" value="UniProtKB-EC"/>
</dbReference>
<evidence type="ECO:0000256" key="9">
    <source>
        <dbReference type="PIRSR" id="PIRSR000196-1"/>
    </source>
</evidence>
<dbReference type="Proteomes" id="UP000219072">
    <property type="component" value="Unassembled WGS sequence"/>
</dbReference>
<protein>
    <recommendedName>
        <fullName evidence="2">proline dehydrogenase</fullName>
        <ecNumber evidence="2">1.5.5.2</ecNumber>
    </recommendedName>
</protein>
<comment type="catalytic activity">
    <reaction evidence="8">
        <text>L-proline + a quinone = (S)-1-pyrroline-5-carboxylate + a quinol + H(+)</text>
        <dbReference type="Rhea" id="RHEA:23784"/>
        <dbReference type="ChEBI" id="CHEBI:15378"/>
        <dbReference type="ChEBI" id="CHEBI:17388"/>
        <dbReference type="ChEBI" id="CHEBI:24646"/>
        <dbReference type="ChEBI" id="CHEBI:60039"/>
        <dbReference type="ChEBI" id="CHEBI:132124"/>
        <dbReference type="EC" id="1.5.5.2"/>
    </reaction>
</comment>
<organism evidence="12 13">
    <name type="scientific">Streptomyces zhaozhouensis</name>
    <dbReference type="NCBI Taxonomy" id="1300267"/>
    <lineage>
        <taxon>Bacteria</taxon>
        <taxon>Bacillati</taxon>
        <taxon>Actinomycetota</taxon>
        <taxon>Actinomycetes</taxon>
        <taxon>Kitasatosporales</taxon>
        <taxon>Streptomycetaceae</taxon>
        <taxon>Streptomyces</taxon>
    </lineage>
</organism>
<proteinExistence type="predicted"/>
<dbReference type="AlphaFoldDB" id="A0A286E3D6"/>
<keyword evidence="4 10" id="KW-0547">Nucleotide-binding</keyword>
<evidence type="ECO:0000313" key="12">
    <source>
        <dbReference type="EMBL" id="SOD65438.1"/>
    </source>
</evidence>
<evidence type="ECO:0000256" key="7">
    <source>
        <dbReference type="ARBA" id="ARBA00023062"/>
    </source>
</evidence>
<dbReference type="InterPro" id="IPR008219">
    <property type="entry name" value="PRODH_bac_arc"/>
</dbReference>
<keyword evidence="6" id="KW-0560">Oxidoreductase</keyword>
<feature type="binding site" evidence="10">
    <location>
        <position position="135"/>
    </location>
    <ligand>
        <name>FAD</name>
        <dbReference type="ChEBI" id="CHEBI:57692"/>
    </ligand>
</feature>
<feature type="binding site" evidence="10">
    <location>
        <position position="201"/>
    </location>
    <ligand>
        <name>FAD</name>
        <dbReference type="ChEBI" id="CHEBI:57692"/>
    </ligand>
</feature>
<accession>A0A286E3D6</accession>
<evidence type="ECO:0000259" key="11">
    <source>
        <dbReference type="Pfam" id="PF01619"/>
    </source>
</evidence>
<feature type="binding site" evidence="9">
    <location>
        <position position="98"/>
    </location>
    <ligand>
        <name>substrate</name>
    </ligand>
</feature>
<dbReference type="EC" id="1.5.5.2" evidence="2"/>
<comment type="pathway">
    <text evidence="1">Amino-acid degradation; L-proline degradation into L-glutamate; L-glutamate from L-proline: step 1/2.</text>
</comment>
<comment type="cofactor">
    <cofactor evidence="10">
        <name>FAD</name>
        <dbReference type="ChEBI" id="CHEBI:57692"/>
    </cofactor>
    <text evidence="10">Binds 1 FAD per subunit.</text>
</comment>
<dbReference type="SUPFAM" id="SSF51730">
    <property type="entry name" value="FAD-linked oxidoreductase"/>
    <property type="match status" value="1"/>
</dbReference>
<evidence type="ECO:0000256" key="8">
    <source>
        <dbReference type="ARBA" id="ARBA00048779"/>
    </source>
</evidence>
<dbReference type="InterPro" id="IPR015659">
    <property type="entry name" value="Proline_oxidase"/>
</dbReference>
<dbReference type="PANTHER" id="PTHR13914:SF0">
    <property type="entry name" value="PROLINE DEHYDROGENASE 1, MITOCHONDRIAL"/>
    <property type="match status" value="1"/>
</dbReference>
<feature type="binding site" evidence="9">
    <location>
        <position position="288"/>
    </location>
    <ligand>
        <name>substrate</name>
    </ligand>
</feature>
<name>A0A286E3D6_9ACTN</name>
<reference evidence="12 13" key="1">
    <citation type="submission" date="2017-09" db="EMBL/GenBank/DDBJ databases">
        <authorList>
            <person name="Ehlers B."/>
            <person name="Leendertz F.H."/>
        </authorList>
    </citation>
    <scope>NUCLEOTIDE SEQUENCE [LARGE SCALE GENOMIC DNA]</scope>
    <source>
        <strain evidence="12 13">CGMCC 4.7095</strain>
    </source>
</reference>
<dbReference type="EMBL" id="OCNE01000022">
    <property type="protein sequence ID" value="SOD65438.1"/>
    <property type="molecule type" value="Genomic_DNA"/>
</dbReference>
<gene>
    <name evidence="12" type="ORF">SAMN06297387_12211</name>
</gene>
<dbReference type="Gene3D" id="3.20.20.220">
    <property type="match status" value="1"/>
</dbReference>
<evidence type="ECO:0000256" key="2">
    <source>
        <dbReference type="ARBA" id="ARBA00012695"/>
    </source>
</evidence>
<feature type="domain" description="Proline dehydrogenase" evidence="11">
    <location>
        <begin position="42"/>
        <end position="300"/>
    </location>
</feature>
<dbReference type="InterPro" id="IPR002872">
    <property type="entry name" value="Proline_DH_dom"/>
</dbReference>
<dbReference type="GO" id="GO:0010133">
    <property type="term" value="P:L-proline catabolic process to L-glutamate"/>
    <property type="evidence" value="ECO:0007669"/>
    <property type="project" value="UniProtKB-UniPathway"/>
</dbReference>
<keyword evidence="3" id="KW-0285">Flavoprotein</keyword>
<evidence type="ECO:0000256" key="10">
    <source>
        <dbReference type="PIRSR" id="PIRSR000196-2"/>
    </source>
</evidence>
<sequence>MLGPVLLAAAGSERVRRLVSSTPLTRPVVDRFVAGEELPDALDATRTLLSQELTVTLDRLGESVTDPLQAIRNRDGYLELVDELAAAGVAERAELSVKLSAFGQALPDGHDIAHRNVARVVAAAAAAGTAVTLDMEDHTTVDSTLAVHEALRAEHPETGAVLQSYLFRTEDDARRLAATGARVRLVKGAYREPPEVAFQRKAEVDLAYVRCLRLLMTGEGYPMVATHDPRLVAVAEELAKRAGRALDAYEFQMLYGIRDAEQRRLAAQGHRVRVYVPYGTDWYGYFMRRLAERPANLAFFARSLATRN</sequence>